<evidence type="ECO:0000313" key="2">
    <source>
        <dbReference type="Proteomes" id="UP000658390"/>
    </source>
</evidence>
<organism evidence="1 2">
    <name type="scientific">Pseudomonas psychrophila</name>
    <dbReference type="NCBI Taxonomy" id="122355"/>
    <lineage>
        <taxon>Bacteria</taxon>
        <taxon>Pseudomonadati</taxon>
        <taxon>Pseudomonadota</taxon>
        <taxon>Gammaproteobacteria</taxon>
        <taxon>Pseudomonadales</taxon>
        <taxon>Pseudomonadaceae</taxon>
        <taxon>Pseudomonas</taxon>
    </lineage>
</organism>
<dbReference type="EMBL" id="JAEKCZ010000026">
    <property type="protein sequence ID" value="MBJ2259164.1"/>
    <property type="molecule type" value="Genomic_DNA"/>
</dbReference>
<dbReference type="Proteomes" id="UP000658390">
    <property type="component" value="Unassembled WGS sequence"/>
</dbReference>
<gene>
    <name evidence="1" type="ORF">JFT45_21935</name>
</gene>
<protein>
    <submittedName>
        <fullName evidence="1">Uncharacterized protein</fullName>
    </submittedName>
</protein>
<accession>A0A8I1FXW0</accession>
<proteinExistence type="predicted"/>
<dbReference type="AlphaFoldDB" id="A0A8I1FXW0"/>
<reference evidence="1" key="1">
    <citation type="submission" date="2020-12" db="EMBL/GenBank/DDBJ databases">
        <title>Antibiotic resistance and phylogeny of Pseudomonas spp. isolated over three decades from chicken meat in the Norwegian food chain.</title>
        <authorList>
            <person name="Moen B."/>
        </authorList>
    </citation>
    <scope>NUCLEOTIDE SEQUENCE</scope>
    <source>
        <strain evidence="1">MF6762</strain>
    </source>
</reference>
<evidence type="ECO:0000313" key="1">
    <source>
        <dbReference type="EMBL" id="MBJ2259164.1"/>
    </source>
</evidence>
<sequence>MLSVLAALESTPEATLVKLVAKTGLDKKTVSNLIIQAGEQAGVQIIKSGPIYKLENWGPVIKRSGAKMALTGALNTSVVPA</sequence>
<name>A0A8I1FXW0_9PSED</name>
<comment type="caution">
    <text evidence="1">The sequence shown here is derived from an EMBL/GenBank/DDBJ whole genome shotgun (WGS) entry which is preliminary data.</text>
</comment>